<dbReference type="AlphaFoldDB" id="X0ZSS8"/>
<keyword evidence="2" id="KW-0288">FMN</keyword>
<dbReference type="Gene3D" id="3.20.20.70">
    <property type="entry name" value="Aldolase class I"/>
    <property type="match status" value="1"/>
</dbReference>
<dbReference type="GO" id="GO:0018580">
    <property type="term" value="F:nitronate monooxygenase activity"/>
    <property type="evidence" value="ECO:0007669"/>
    <property type="project" value="InterPro"/>
</dbReference>
<evidence type="ECO:0000256" key="3">
    <source>
        <dbReference type="ARBA" id="ARBA00023002"/>
    </source>
</evidence>
<dbReference type="Pfam" id="PF03060">
    <property type="entry name" value="NMO"/>
    <property type="match status" value="1"/>
</dbReference>
<dbReference type="PANTHER" id="PTHR32332:SF20">
    <property type="entry name" value="2-NITROPROPANE DIOXYGENASE-LIKE PROTEIN"/>
    <property type="match status" value="1"/>
</dbReference>
<name>X0ZSS8_9ZZZZ</name>
<sequence length="312" mass="33777">MFKSIICELLGIKYPLIQGGMAWIADAELASSVSNAGALGVVAAGYAPGEWIKEEIRKTKRLTEKPFGLNIMLLNPNTDEIARIAVQEKVKVVITGAGNPGKYIEMWKENNISVLPVIPSVALALRMERAGADAVIAEGGEAGGHVGELTTMSLIPQVVDAINIPVLAAGGIADGRGLAAAWMLGASGFQIGTRFLVAYECNVHKNYKQKILTAKDTSTIVTGRPTGHPVRIIKNRLARDFQQLEKRNASLEEYEELGKNSLYRAVREGDMDYGSIMAGQSAGLVKKEQTCKEIIEEIFLEAKKLIIEKSKL</sequence>
<comment type="caution">
    <text evidence="4">The sequence shown here is derived from an EMBL/GenBank/DDBJ whole genome shotgun (WGS) entry which is preliminary data.</text>
</comment>
<dbReference type="InterPro" id="IPR013785">
    <property type="entry name" value="Aldolase_TIM"/>
</dbReference>
<evidence type="ECO:0000256" key="2">
    <source>
        <dbReference type="ARBA" id="ARBA00022643"/>
    </source>
</evidence>
<reference evidence="4" key="1">
    <citation type="journal article" date="2014" name="Front. Microbiol.">
        <title>High frequency of phylogenetically diverse reductive dehalogenase-homologous genes in deep subseafloor sedimentary metagenomes.</title>
        <authorList>
            <person name="Kawai M."/>
            <person name="Futagami T."/>
            <person name="Toyoda A."/>
            <person name="Takaki Y."/>
            <person name="Nishi S."/>
            <person name="Hori S."/>
            <person name="Arai W."/>
            <person name="Tsubouchi T."/>
            <person name="Morono Y."/>
            <person name="Uchiyama I."/>
            <person name="Ito T."/>
            <person name="Fujiyama A."/>
            <person name="Inagaki F."/>
            <person name="Takami H."/>
        </authorList>
    </citation>
    <scope>NUCLEOTIDE SEQUENCE</scope>
    <source>
        <strain evidence="4">Expedition CK06-06</strain>
    </source>
</reference>
<organism evidence="4">
    <name type="scientific">marine sediment metagenome</name>
    <dbReference type="NCBI Taxonomy" id="412755"/>
    <lineage>
        <taxon>unclassified sequences</taxon>
        <taxon>metagenomes</taxon>
        <taxon>ecological metagenomes</taxon>
    </lineage>
</organism>
<accession>X0ZSS8</accession>
<dbReference type="SUPFAM" id="SSF51412">
    <property type="entry name" value="Inosine monophosphate dehydrogenase (IMPDH)"/>
    <property type="match status" value="1"/>
</dbReference>
<dbReference type="NCBIfam" id="TIGR03151">
    <property type="entry name" value="enACPred_II"/>
    <property type="match status" value="1"/>
</dbReference>
<dbReference type="InterPro" id="IPR017569">
    <property type="entry name" value="Enoyl_ACP_red-II_put"/>
</dbReference>
<keyword evidence="3" id="KW-0560">Oxidoreductase</keyword>
<dbReference type="EMBL" id="BART01000011">
    <property type="protein sequence ID" value="GAG61072.1"/>
    <property type="molecule type" value="Genomic_DNA"/>
</dbReference>
<proteinExistence type="predicted"/>
<evidence type="ECO:0000313" key="4">
    <source>
        <dbReference type="EMBL" id="GAG61072.1"/>
    </source>
</evidence>
<dbReference type="PANTHER" id="PTHR32332">
    <property type="entry name" value="2-NITROPROPANE DIOXYGENASE"/>
    <property type="match status" value="1"/>
</dbReference>
<gene>
    <name evidence="4" type="ORF">S01H4_00107</name>
</gene>
<dbReference type="CDD" id="cd04730">
    <property type="entry name" value="NPD_like"/>
    <property type="match status" value="1"/>
</dbReference>
<keyword evidence="1" id="KW-0285">Flavoprotein</keyword>
<protein>
    <submittedName>
        <fullName evidence="4">Uncharacterized protein</fullName>
    </submittedName>
</protein>
<evidence type="ECO:0000256" key="1">
    <source>
        <dbReference type="ARBA" id="ARBA00022630"/>
    </source>
</evidence>
<dbReference type="InterPro" id="IPR004136">
    <property type="entry name" value="NMO"/>
</dbReference>